<evidence type="ECO:0000313" key="2">
    <source>
        <dbReference type="Ensembl" id="ENSRFEP00010011030.1"/>
    </source>
</evidence>
<evidence type="ECO:0000256" key="1">
    <source>
        <dbReference type="SAM" id="MobiDB-lite"/>
    </source>
</evidence>
<keyword evidence="3" id="KW-1185">Reference proteome</keyword>
<accession>A0A671EDA9</accession>
<dbReference type="InParanoid" id="A0A671EDA9"/>
<sequence>FQKEHPAILQVLPSAAADCEEPTEGSPKTDTLEPPSAAAVSPGREEHVGNTKEIK</sequence>
<reference evidence="2 3" key="1">
    <citation type="journal article" date="2015" name="Annu Rev Anim Biosci">
        <title>The Genome 10K Project: a way forward.</title>
        <authorList>
            <person name="Koepfli K.P."/>
            <person name="Paten B."/>
            <person name="O'Brien S.J."/>
            <person name="Koepfli K.P."/>
            <person name="Paten B."/>
            <person name="Antunes A."/>
            <person name="Belov K."/>
            <person name="Bustamante C."/>
            <person name="Castoe T.A."/>
            <person name="Clawson H."/>
            <person name="Crawford A.J."/>
            <person name="Diekhans M."/>
            <person name="Distel D."/>
            <person name="Durbin R."/>
            <person name="Earl D."/>
            <person name="Fujita M.K."/>
            <person name="Gamble T."/>
            <person name="Georges A."/>
            <person name="Gemmell N."/>
            <person name="Gilbert M.T."/>
            <person name="Graves J.M."/>
            <person name="Green R.E."/>
            <person name="Hickey G."/>
            <person name="Jarvis E.D."/>
            <person name="Johnson W."/>
            <person name="Komissarov A."/>
            <person name="Korf I."/>
            <person name="Kuhn R."/>
            <person name="Larkin D.M."/>
            <person name="Lewin H."/>
            <person name="Lopez J.V."/>
            <person name="Ma J."/>
            <person name="Marques-Bonet T."/>
            <person name="Miller W."/>
            <person name="Murphy R."/>
            <person name="Pevzner P."/>
            <person name="Shapiro B."/>
            <person name="Steiner C."/>
            <person name="Tamazian G."/>
            <person name="Venkatesh B."/>
            <person name="Wang J."/>
            <person name="Wayne R."/>
            <person name="Wiley E."/>
            <person name="Yang H."/>
            <person name="Zhang G."/>
            <person name="Haussler D."/>
            <person name="Ryder O."/>
            <person name="O'Brien S.J."/>
        </authorList>
    </citation>
    <scope>NUCLEOTIDE SEQUENCE</scope>
</reference>
<dbReference type="Proteomes" id="UP000472240">
    <property type="component" value="Chromosome 12"/>
</dbReference>
<reference evidence="2" key="5">
    <citation type="submission" date="2025-09" db="UniProtKB">
        <authorList>
            <consortium name="Ensembl"/>
        </authorList>
    </citation>
    <scope>IDENTIFICATION</scope>
</reference>
<reference evidence="3" key="3">
    <citation type="submission" date="2018-12" db="EMBL/GenBank/DDBJ databases">
        <title>G10K-VGP greater horseshoe bat female genome, primary haplotype.</title>
        <authorList>
            <person name="Teeling E."/>
            <person name="Myers G."/>
            <person name="Vernes S."/>
            <person name="Pippel M."/>
            <person name="Winkler S."/>
            <person name="Fedrigo O."/>
            <person name="Rhie A."/>
            <person name="Koren S."/>
            <person name="Phillippy A."/>
            <person name="Lewin H."/>
            <person name="Damas J."/>
            <person name="Howe K."/>
            <person name="Mountcastle J."/>
            <person name="Jarvis E.D."/>
        </authorList>
    </citation>
    <scope>NUCLEOTIDE SEQUENCE [LARGE SCALE GENOMIC DNA]</scope>
</reference>
<proteinExistence type="predicted"/>
<name>A0A671EDA9_RHIFE</name>
<organism evidence="2 3">
    <name type="scientific">Rhinolophus ferrumequinum</name>
    <name type="common">Greater horseshoe bat</name>
    <dbReference type="NCBI Taxonomy" id="59479"/>
    <lineage>
        <taxon>Eukaryota</taxon>
        <taxon>Metazoa</taxon>
        <taxon>Chordata</taxon>
        <taxon>Craniata</taxon>
        <taxon>Vertebrata</taxon>
        <taxon>Euteleostomi</taxon>
        <taxon>Mammalia</taxon>
        <taxon>Eutheria</taxon>
        <taxon>Laurasiatheria</taxon>
        <taxon>Chiroptera</taxon>
        <taxon>Yinpterochiroptera</taxon>
        <taxon>Rhinolophoidea</taxon>
        <taxon>Rhinolophidae</taxon>
        <taxon>Rhinolophinae</taxon>
        <taxon>Rhinolophus</taxon>
    </lineage>
</organism>
<reference evidence="2 3" key="2">
    <citation type="journal article" date="2018" name="Annu Rev Anim Biosci">
        <title>Bat Biology, Genomes, and the Bat1K Project: To Generate Chromosome-Level Genomes for All Living Bat Species.</title>
        <authorList>
            <person name="Teeling E.C."/>
            <person name="Vernes S.C."/>
            <person name="Davalos L.M."/>
            <person name="Ray D.A."/>
            <person name="Gilbert M.T.P."/>
            <person name="Myers E."/>
        </authorList>
    </citation>
    <scope>NUCLEOTIDE SEQUENCE</scope>
</reference>
<feature type="compositionally biased region" description="Basic and acidic residues" evidence="1">
    <location>
        <begin position="43"/>
        <end position="55"/>
    </location>
</feature>
<reference evidence="2" key="4">
    <citation type="submission" date="2025-08" db="UniProtKB">
        <authorList>
            <consortium name="Ensembl"/>
        </authorList>
    </citation>
    <scope>IDENTIFICATION</scope>
</reference>
<evidence type="ECO:0000313" key="3">
    <source>
        <dbReference type="Proteomes" id="UP000472240"/>
    </source>
</evidence>
<feature type="region of interest" description="Disordered" evidence="1">
    <location>
        <begin position="1"/>
        <end position="55"/>
    </location>
</feature>
<dbReference type="AlphaFoldDB" id="A0A671EDA9"/>
<protein>
    <submittedName>
        <fullName evidence="2">Uncharacterized protein</fullName>
    </submittedName>
</protein>
<dbReference type="Ensembl" id="ENSRFET00010012077.1">
    <property type="protein sequence ID" value="ENSRFEP00010011030.1"/>
    <property type="gene ID" value="ENSRFEG00010007503.1"/>
</dbReference>